<proteinExistence type="predicted"/>
<feature type="transmembrane region" description="Helical" evidence="2">
    <location>
        <begin position="63"/>
        <end position="86"/>
    </location>
</feature>
<keyword evidence="4" id="KW-1185">Reference proteome</keyword>
<comment type="caution">
    <text evidence="3">The sequence shown here is derived from an EMBL/GenBank/DDBJ whole genome shotgun (WGS) entry which is preliminary data.</text>
</comment>
<evidence type="ECO:0000313" key="3">
    <source>
        <dbReference type="EMBL" id="MPC38682.1"/>
    </source>
</evidence>
<evidence type="ECO:0000256" key="1">
    <source>
        <dbReference type="SAM" id="Coils"/>
    </source>
</evidence>
<evidence type="ECO:0000313" key="4">
    <source>
        <dbReference type="Proteomes" id="UP000324222"/>
    </source>
</evidence>
<name>A0A5B7EWV8_PORTR</name>
<dbReference type="AlphaFoldDB" id="A0A5B7EWV8"/>
<accession>A0A5B7EWV8</accession>
<sequence>MTTRHDRRKKYDTIWTESTVKVMKLTNFEVAEDTLRGQKREIKEEEEEEEEGRKKKRSSVVALLFRLPQCLRLCLAWMMVVVVVVVA</sequence>
<organism evidence="3 4">
    <name type="scientific">Portunus trituberculatus</name>
    <name type="common">Swimming crab</name>
    <name type="synonym">Neptunus trituberculatus</name>
    <dbReference type="NCBI Taxonomy" id="210409"/>
    <lineage>
        <taxon>Eukaryota</taxon>
        <taxon>Metazoa</taxon>
        <taxon>Ecdysozoa</taxon>
        <taxon>Arthropoda</taxon>
        <taxon>Crustacea</taxon>
        <taxon>Multicrustacea</taxon>
        <taxon>Malacostraca</taxon>
        <taxon>Eumalacostraca</taxon>
        <taxon>Eucarida</taxon>
        <taxon>Decapoda</taxon>
        <taxon>Pleocyemata</taxon>
        <taxon>Brachyura</taxon>
        <taxon>Eubrachyura</taxon>
        <taxon>Portunoidea</taxon>
        <taxon>Portunidae</taxon>
        <taxon>Portuninae</taxon>
        <taxon>Portunus</taxon>
    </lineage>
</organism>
<reference evidence="3 4" key="1">
    <citation type="submission" date="2019-05" db="EMBL/GenBank/DDBJ databases">
        <title>Another draft genome of Portunus trituberculatus and its Hox gene families provides insights of decapod evolution.</title>
        <authorList>
            <person name="Jeong J.-H."/>
            <person name="Song I."/>
            <person name="Kim S."/>
            <person name="Choi T."/>
            <person name="Kim D."/>
            <person name="Ryu S."/>
            <person name="Kim W."/>
        </authorList>
    </citation>
    <scope>NUCLEOTIDE SEQUENCE [LARGE SCALE GENOMIC DNA]</scope>
    <source>
        <tissue evidence="3">Muscle</tissue>
    </source>
</reference>
<feature type="coiled-coil region" evidence="1">
    <location>
        <begin position="28"/>
        <end position="55"/>
    </location>
</feature>
<evidence type="ECO:0000256" key="2">
    <source>
        <dbReference type="SAM" id="Phobius"/>
    </source>
</evidence>
<keyword evidence="2" id="KW-1133">Transmembrane helix</keyword>
<protein>
    <submittedName>
        <fullName evidence="3">Uncharacterized protein</fullName>
    </submittedName>
</protein>
<dbReference type="Proteomes" id="UP000324222">
    <property type="component" value="Unassembled WGS sequence"/>
</dbReference>
<dbReference type="EMBL" id="VSRR010004138">
    <property type="protein sequence ID" value="MPC38682.1"/>
    <property type="molecule type" value="Genomic_DNA"/>
</dbReference>
<keyword evidence="2" id="KW-0472">Membrane</keyword>
<keyword evidence="1" id="KW-0175">Coiled coil</keyword>
<keyword evidence="2" id="KW-0812">Transmembrane</keyword>
<gene>
    <name evidence="3" type="ORF">E2C01_032192</name>
</gene>